<dbReference type="SMART" id="SM00327">
    <property type="entry name" value="VWA"/>
    <property type="match status" value="1"/>
</dbReference>
<evidence type="ECO:0000256" key="1">
    <source>
        <dbReference type="ARBA" id="ARBA00022475"/>
    </source>
</evidence>
<dbReference type="PANTHER" id="PTHR22550:SF5">
    <property type="entry name" value="LEUCINE ZIPPER PROTEIN 4"/>
    <property type="match status" value="1"/>
</dbReference>
<evidence type="ECO:0000256" key="3">
    <source>
        <dbReference type="ARBA" id="ARBA00022989"/>
    </source>
</evidence>
<evidence type="ECO:0000313" key="8">
    <source>
        <dbReference type="Proteomes" id="UP001168528"/>
    </source>
</evidence>
<dbReference type="Pfam" id="PF00092">
    <property type="entry name" value="VWA"/>
    <property type="match status" value="1"/>
</dbReference>
<feature type="domain" description="VWFA" evidence="6">
    <location>
        <begin position="104"/>
        <end position="294"/>
    </location>
</feature>
<keyword evidence="3 5" id="KW-1133">Transmembrane helix</keyword>
<dbReference type="Proteomes" id="UP001168528">
    <property type="component" value="Unassembled WGS sequence"/>
</dbReference>
<keyword evidence="4 5" id="KW-0472">Membrane</keyword>
<dbReference type="EMBL" id="JAUKPO010000013">
    <property type="protein sequence ID" value="MDO1448667.1"/>
    <property type="molecule type" value="Genomic_DNA"/>
</dbReference>
<keyword evidence="1" id="KW-1003">Cell membrane</keyword>
<organism evidence="7 8">
    <name type="scientific">Rhodocytophaga aerolata</name>
    <dbReference type="NCBI Taxonomy" id="455078"/>
    <lineage>
        <taxon>Bacteria</taxon>
        <taxon>Pseudomonadati</taxon>
        <taxon>Bacteroidota</taxon>
        <taxon>Cytophagia</taxon>
        <taxon>Cytophagales</taxon>
        <taxon>Rhodocytophagaceae</taxon>
        <taxon>Rhodocytophaga</taxon>
    </lineage>
</organism>
<protein>
    <submittedName>
        <fullName evidence="7">VWA domain-containing protein</fullName>
    </submittedName>
</protein>
<dbReference type="PROSITE" id="PS50234">
    <property type="entry name" value="VWFA"/>
    <property type="match status" value="1"/>
</dbReference>
<evidence type="ECO:0000259" key="6">
    <source>
        <dbReference type="PROSITE" id="PS50234"/>
    </source>
</evidence>
<feature type="transmembrane region" description="Helical" evidence="5">
    <location>
        <begin position="69"/>
        <end position="87"/>
    </location>
</feature>
<dbReference type="InterPro" id="IPR036465">
    <property type="entry name" value="vWFA_dom_sf"/>
</dbReference>
<proteinExistence type="predicted"/>
<evidence type="ECO:0000256" key="5">
    <source>
        <dbReference type="SAM" id="Phobius"/>
    </source>
</evidence>
<dbReference type="InterPro" id="IPR002035">
    <property type="entry name" value="VWF_A"/>
</dbReference>
<dbReference type="RefSeq" id="WP_302039467.1">
    <property type="nucleotide sequence ID" value="NZ_JAUKPO010000013.1"/>
</dbReference>
<dbReference type="SUPFAM" id="SSF53300">
    <property type="entry name" value="vWA-like"/>
    <property type="match status" value="1"/>
</dbReference>
<comment type="caution">
    <text evidence="7">The sequence shown here is derived from an EMBL/GenBank/DDBJ whole genome shotgun (WGS) entry which is preliminary data.</text>
</comment>
<keyword evidence="2 5" id="KW-0812">Transmembrane</keyword>
<evidence type="ECO:0000313" key="7">
    <source>
        <dbReference type="EMBL" id="MDO1448667.1"/>
    </source>
</evidence>
<evidence type="ECO:0000256" key="4">
    <source>
        <dbReference type="ARBA" id="ARBA00023136"/>
    </source>
</evidence>
<gene>
    <name evidence="7" type="ORF">Q0590_20490</name>
</gene>
<accession>A0ABT8R998</accession>
<dbReference type="Gene3D" id="3.40.50.410">
    <property type="entry name" value="von Willebrand factor, type A domain"/>
    <property type="match status" value="1"/>
</dbReference>
<sequence>MDNWFSFYWFTLDTLRGFTWDKRPFFFLLPVIPFLFIFRWLLHTRFRQKLQVALPTRQLRWSPVSLLRFLPDLLLSITFTFLIICLARPQRNQERLEQSSEGIDITLIMDVSESMLLEDIKPNRLEAAKNVAHTFIRGRLHDRIGIVVFSGDAYGLVPLTTDYSLLHEYIDEIKAGMIQTGGTAIGSALAVTVNRMRDTPSTSKVAILISDGDNTAGNIDPITSAQLSQVYGIKVYSIVVGTEGRLPYKDDNGKIQYVENTIDERILRQIAQIGEGKFYRASNTLDLEEIFTQINTYEKAKITEVRFLDTKDYYPVYLRWAIVFFLFWLLTKSTFINNILED</sequence>
<dbReference type="PANTHER" id="PTHR22550">
    <property type="entry name" value="SPORE GERMINATION PROTEIN"/>
    <property type="match status" value="1"/>
</dbReference>
<feature type="transmembrane region" description="Helical" evidence="5">
    <location>
        <begin position="25"/>
        <end position="42"/>
    </location>
</feature>
<name>A0ABT8R998_9BACT</name>
<dbReference type="InterPro" id="IPR050768">
    <property type="entry name" value="UPF0353/GerABKA_families"/>
</dbReference>
<keyword evidence="8" id="KW-1185">Reference proteome</keyword>
<evidence type="ECO:0000256" key="2">
    <source>
        <dbReference type="ARBA" id="ARBA00022692"/>
    </source>
</evidence>
<reference evidence="7" key="1">
    <citation type="submission" date="2023-07" db="EMBL/GenBank/DDBJ databases">
        <title>The genome sequence of Rhodocytophaga aerolata KACC 12507.</title>
        <authorList>
            <person name="Zhang X."/>
        </authorList>
    </citation>
    <scope>NUCLEOTIDE SEQUENCE</scope>
    <source>
        <strain evidence="7">KACC 12507</strain>
    </source>
</reference>